<feature type="compositionally biased region" description="Acidic residues" evidence="1">
    <location>
        <begin position="67"/>
        <end position="80"/>
    </location>
</feature>
<reference evidence="2 3" key="1">
    <citation type="submission" date="2020-04" db="EMBL/GenBank/DDBJ databases">
        <authorList>
            <person name="Alioto T."/>
            <person name="Alioto T."/>
            <person name="Gomez Garrido J."/>
        </authorList>
    </citation>
    <scope>NUCLEOTIDE SEQUENCE [LARGE SCALE GENOMIC DNA]</scope>
</reference>
<dbReference type="Proteomes" id="UP000494165">
    <property type="component" value="Unassembled WGS sequence"/>
</dbReference>
<sequence>MDSTKKTSQSGSKSVLKLPPARERFVEVPIPGYPKCPRETPPPSFEEAIAMPSVPPPALQPTAPPEDVLDDDDDESQDSDSSEKSVT</sequence>
<dbReference type="EMBL" id="CADEPI010000329">
    <property type="protein sequence ID" value="CAB3383888.1"/>
    <property type="molecule type" value="Genomic_DNA"/>
</dbReference>
<evidence type="ECO:0000313" key="3">
    <source>
        <dbReference type="Proteomes" id="UP000494165"/>
    </source>
</evidence>
<feature type="compositionally biased region" description="Pro residues" evidence="1">
    <location>
        <begin position="53"/>
        <end position="64"/>
    </location>
</feature>
<keyword evidence="3" id="KW-1185">Reference proteome</keyword>
<organism evidence="2 3">
    <name type="scientific">Cloeon dipterum</name>
    <dbReference type="NCBI Taxonomy" id="197152"/>
    <lineage>
        <taxon>Eukaryota</taxon>
        <taxon>Metazoa</taxon>
        <taxon>Ecdysozoa</taxon>
        <taxon>Arthropoda</taxon>
        <taxon>Hexapoda</taxon>
        <taxon>Insecta</taxon>
        <taxon>Pterygota</taxon>
        <taxon>Palaeoptera</taxon>
        <taxon>Ephemeroptera</taxon>
        <taxon>Pisciforma</taxon>
        <taxon>Baetidae</taxon>
        <taxon>Cloeon</taxon>
    </lineage>
</organism>
<evidence type="ECO:0000313" key="2">
    <source>
        <dbReference type="EMBL" id="CAB3383888.1"/>
    </source>
</evidence>
<accession>A0A8S1DUA9</accession>
<protein>
    <submittedName>
        <fullName evidence="2">Uncharacterized protein</fullName>
    </submittedName>
</protein>
<name>A0A8S1DUA9_9INSE</name>
<feature type="compositionally biased region" description="Pro residues" evidence="1">
    <location>
        <begin position="31"/>
        <end position="44"/>
    </location>
</feature>
<comment type="caution">
    <text evidence="2">The sequence shown here is derived from an EMBL/GenBank/DDBJ whole genome shotgun (WGS) entry which is preliminary data.</text>
</comment>
<evidence type="ECO:0000256" key="1">
    <source>
        <dbReference type="SAM" id="MobiDB-lite"/>
    </source>
</evidence>
<dbReference type="AlphaFoldDB" id="A0A8S1DUA9"/>
<feature type="region of interest" description="Disordered" evidence="1">
    <location>
        <begin position="1"/>
        <end position="87"/>
    </location>
</feature>
<gene>
    <name evidence="2" type="ORF">CLODIP_2_CD07171</name>
</gene>
<proteinExistence type="predicted"/>